<keyword evidence="2" id="KW-0378">Hydrolase</keyword>
<dbReference type="Gene3D" id="3.40.50.850">
    <property type="entry name" value="Isochorismatase-like"/>
    <property type="match status" value="1"/>
</dbReference>
<dbReference type="EMBL" id="JACSPZ010000002">
    <property type="protein sequence ID" value="MBD8036213.1"/>
    <property type="molecule type" value="Genomic_DNA"/>
</dbReference>
<comment type="similarity">
    <text evidence="1">Belongs to the isochorismatase family.</text>
</comment>
<sequence>MKTNFEKIVHIEKIGKANTAKLNDLLTLAKKEKFKPSVEDKEKVLFIGIDFQNDFMENGELGVLNSHKDIENTTHFLYRNLEKITDIAVSLDTHELHQIFHPCWWVDEQGNHPKPFTIITAENVKTGKWKAINYEKASADYVENLEKIGKKQLCIWTYHCIEGTFGAALEGQFSNMIHFHSIVRKTPIQKITKGKDPLSEMYGIIKPEYSLYAEGENNEFLLSLKNYDKIFIAGEAKSHCVLESVRQIVEFYDHNKELTKNIYLLEDCTSPIAGYEETTEQAFQELEKTYGIQRVLSTEVTL</sequence>
<keyword evidence="4" id="KW-1185">Reference proteome</keyword>
<evidence type="ECO:0000313" key="3">
    <source>
        <dbReference type="EMBL" id="MBD8036213.1"/>
    </source>
</evidence>
<dbReference type="InterPro" id="IPR036380">
    <property type="entry name" value="Isochorismatase-like_sf"/>
</dbReference>
<dbReference type="InterPro" id="IPR052347">
    <property type="entry name" value="Isochorismatase_Nicotinamidase"/>
</dbReference>
<dbReference type="Proteomes" id="UP000619101">
    <property type="component" value="Unassembled WGS sequence"/>
</dbReference>
<name>A0ABR8XW95_9BACL</name>
<proteinExistence type="inferred from homology"/>
<comment type="caution">
    <text evidence="3">The sequence shown here is derived from an EMBL/GenBank/DDBJ whole genome shotgun (WGS) entry which is preliminary data.</text>
</comment>
<evidence type="ECO:0008006" key="5">
    <source>
        <dbReference type="Google" id="ProtNLM"/>
    </source>
</evidence>
<dbReference type="SUPFAM" id="SSF52499">
    <property type="entry name" value="Isochorismatase-like hydrolases"/>
    <property type="match status" value="1"/>
</dbReference>
<protein>
    <recommendedName>
        <fullName evidence="5">Nicotinamidase</fullName>
    </recommendedName>
</protein>
<accession>A0ABR8XW95</accession>
<dbReference type="PANTHER" id="PTHR11080:SF2">
    <property type="entry name" value="LD05707P"/>
    <property type="match status" value="1"/>
</dbReference>
<organism evidence="3 4">
    <name type="scientific">Solibacillus faecavium</name>
    <dbReference type="NCBI Taxonomy" id="2762221"/>
    <lineage>
        <taxon>Bacteria</taxon>
        <taxon>Bacillati</taxon>
        <taxon>Bacillota</taxon>
        <taxon>Bacilli</taxon>
        <taxon>Bacillales</taxon>
        <taxon>Caryophanaceae</taxon>
        <taxon>Solibacillus</taxon>
    </lineage>
</organism>
<evidence type="ECO:0000313" key="4">
    <source>
        <dbReference type="Proteomes" id="UP000619101"/>
    </source>
</evidence>
<gene>
    <name evidence="3" type="ORF">H9635_05615</name>
</gene>
<evidence type="ECO:0000256" key="1">
    <source>
        <dbReference type="ARBA" id="ARBA00006336"/>
    </source>
</evidence>
<dbReference type="PANTHER" id="PTHR11080">
    <property type="entry name" value="PYRAZINAMIDASE/NICOTINAMIDASE"/>
    <property type="match status" value="1"/>
</dbReference>
<evidence type="ECO:0000256" key="2">
    <source>
        <dbReference type="ARBA" id="ARBA00022801"/>
    </source>
</evidence>
<reference evidence="3 4" key="1">
    <citation type="submission" date="2020-08" db="EMBL/GenBank/DDBJ databases">
        <title>A Genomic Blueprint of the Chicken Gut Microbiome.</title>
        <authorList>
            <person name="Gilroy R."/>
            <person name="Ravi A."/>
            <person name="Getino M."/>
            <person name="Pursley I."/>
            <person name="Horton D.L."/>
            <person name="Alikhan N.-F."/>
            <person name="Baker D."/>
            <person name="Gharbi K."/>
            <person name="Hall N."/>
            <person name="Watson M."/>
            <person name="Adriaenssens E.M."/>
            <person name="Foster-Nyarko E."/>
            <person name="Jarju S."/>
            <person name="Secka A."/>
            <person name="Antonio M."/>
            <person name="Oren A."/>
            <person name="Chaudhuri R."/>
            <person name="La Ragione R.M."/>
            <person name="Hildebrand F."/>
            <person name="Pallen M.J."/>
        </authorList>
    </citation>
    <scope>NUCLEOTIDE SEQUENCE [LARGE SCALE GENOMIC DNA]</scope>
    <source>
        <strain evidence="3 4">A46</strain>
    </source>
</reference>
<dbReference type="RefSeq" id="WP_191699166.1">
    <property type="nucleotide sequence ID" value="NZ_JACSPZ010000002.1"/>
</dbReference>